<dbReference type="EMBL" id="JAAIJQ010000014">
    <property type="protein sequence ID" value="NEV61541.1"/>
    <property type="molecule type" value="Genomic_DNA"/>
</dbReference>
<reference evidence="7 8" key="1">
    <citation type="submission" date="2020-02" db="EMBL/GenBank/DDBJ databases">
        <title>Genome sequences of Thiorhodococcus mannitoliphagus and Thiorhodococcus minor, purple sulfur photosynthetic bacteria in the gammaproteobacterial family, Chromatiaceae.</title>
        <authorList>
            <person name="Aviles F.A."/>
            <person name="Meyer T.E."/>
            <person name="Kyndt J.A."/>
        </authorList>
    </citation>
    <scope>NUCLEOTIDE SEQUENCE [LARGE SCALE GENOMIC DNA]</scope>
    <source>
        <strain evidence="7 8">DSM 11518</strain>
    </source>
</reference>
<feature type="transmembrane region" description="Helical" evidence="6">
    <location>
        <begin position="44"/>
        <end position="63"/>
    </location>
</feature>
<evidence type="ECO:0000313" key="8">
    <source>
        <dbReference type="Proteomes" id="UP000483379"/>
    </source>
</evidence>
<dbReference type="PANTHER" id="PTHR43461:SF1">
    <property type="entry name" value="TRANSMEMBRANE PROTEIN 256"/>
    <property type="match status" value="1"/>
</dbReference>
<evidence type="ECO:0000256" key="1">
    <source>
        <dbReference type="ARBA" id="ARBA00004141"/>
    </source>
</evidence>
<sequence length="130" mass="13665">MKQASNWLLIGALCGFLSVALGAFGAHGLKDRIDPQLLANWDTAASYLGLHAVAILISGLVLLSAPEARWVRGAAAAFLVGVTLFSGSLFVMALTGVRALGMITPIGGVSLLLGWVLLALGAWRLRRLER</sequence>
<feature type="transmembrane region" description="Helical" evidence="6">
    <location>
        <begin position="75"/>
        <end position="97"/>
    </location>
</feature>
<protein>
    <submittedName>
        <fullName evidence="7">DUF423 domain-containing protein</fullName>
    </submittedName>
</protein>
<evidence type="ECO:0000256" key="3">
    <source>
        <dbReference type="ARBA" id="ARBA00022692"/>
    </source>
</evidence>
<evidence type="ECO:0000256" key="6">
    <source>
        <dbReference type="SAM" id="Phobius"/>
    </source>
</evidence>
<gene>
    <name evidence="7" type="ORF">G3446_06500</name>
</gene>
<dbReference type="AlphaFoldDB" id="A0A6M0JX52"/>
<comment type="caution">
    <text evidence="7">The sequence shown here is derived from an EMBL/GenBank/DDBJ whole genome shotgun (WGS) entry which is preliminary data.</text>
</comment>
<evidence type="ECO:0000313" key="7">
    <source>
        <dbReference type="EMBL" id="NEV61541.1"/>
    </source>
</evidence>
<dbReference type="GO" id="GO:0005886">
    <property type="term" value="C:plasma membrane"/>
    <property type="evidence" value="ECO:0007669"/>
    <property type="project" value="TreeGrafter"/>
</dbReference>
<evidence type="ECO:0000256" key="5">
    <source>
        <dbReference type="ARBA" id="ARBA00023136"/>
    </source>
</evidence>
<feature type="transmembrane region" description="Helical" evidence="6">
    <location>
        <begin position="103"/>
        <end position="123"/>
    </location>
</feature>
<dbReference type="PANTHER" id="PTHR43461">
    <property type="entry name" value="TRANSMEMBRANE PROTEIN 256"/>
    <property type="match status" value="1"/>
</dbReference>
<keyword evidence="8" id="KW-1185">Reference proteome</keyword>
<comment type="similarity">
    <text evidence="2">Belongs to the UPF0382 family.</text>
</comment>
<name>A0A6M0JX52_9GAMM</name>
<dbReference type="InterPro" id="IPR006696">
    <property type="entry name" value="DUF423"/>
</dbReference>
<keyword evidence="4 6" id="KW-1133">Transmembrane helix</keyword>
<evidence type="ECO:0000256" key="2">
    <source>
        <dbReference type="ARBA" id="ARBA00009694"/>
    </source>
</evidence>
<keyword evidence="3 6" id="KW-0812">Transmembrane</keyword>
<evidence type="ECO:0000256" key="4">
    <source>
        <dbReference type="ARBA" id="ARBA00022989"/>
    </source>
</evidence>
<accession>A0A6M0JX52</accession>
<keyword evidence="5 6" id="KW-0472">Membrane</keyword>
<dbReference type="RefSeq" id="WP_164451869.1">
    <property type="nucleotide sequence ID" value="NZ_JAAIJQ010000014.1"/>
</dbReference>
<dbReference type="Proteomes" id="UP000483379">
    <property type="component" value="Unassembled WGS sequence"/>
</dbReference>
<comment type="subcellular location">
    <subcellularLocation>
        <location evidence="1">Membrane</location>
        <topology evidence="1">Multi-pass membrane protein</topology>
    </subcellularLocation>
</comment>
<proteinExistence type="inferred from homology"/>
<organism evidence="7 8">
    <name type="scientific">Thiorhodococcus minor</name>
    <dbReference type="NCBI Taxonomy" id="57489"/>
    <lineage>
        <taxon>Bacteria</taxon>
        <taxon>Pseudomonadati</taxon>
        <taxon>Pseudomonadota</taxon>
        <taxon>Gammaproteobacteria</taxon>
        <taxon>Chromatiales</taxon>
        <taxon>Chromatiaceae</taxon>
        <taxon>Thiorhodococcus</taxon>
    </lineage>
</organism>
<dbReference type="Pfam" id="PF04241">
    <property type="entry name" value="DUF423"/>
    <property type="match status" value="1"/>
</dbReference>